<dbReference type="Pfam" id="PF25169">
    <property type="entry name" value="DUF7830"/>
    <property type="match status" value="1"/>
</dbReference>
<evidence type="ECO:0000259" key="1">
    <source>
        <dbReference type="Pfam" id="PF25169"/>
    </source>
</evidence>
<dbReference type="EMBL" id="JACCHT010000002">
    <property type="protein sequence ID" value="NYT27848.1"/>
    <property type="molecule type" value="Genomic_DNA"/>
</dbReference>
<comment type="caution">
    <text evidence="2">The sequence shown here is derived from an EMBL/GenBank/DDBJ whole genome shotgun (WGS) entry which is preliminary data.</text>
</comment>
<feature type="domain" description="DUF7830" evidence="1">
    <location>
        <begin position="25"/>
        <end position="72"/>
    </location>
</feature>
<evidence type="ECO:0000313" key="2">
    <source>
        <dbReference type="EMBL" id="NYT27848.1"/>
    </source>
</evidence>
<name>A0A853F2V6_9GAMM</name>
<sequence length="247" mass="28747">MFIAKYQDEYINAIIFLERFGANFKEHKRKNIVAKCPSCDCDLTLCAASSDTITTHFSHSKQNTNCPIVNANKRKILHLSKFEKHPISNLKLRHKIANDNELLLNIYIRCNVLSNWESDKGNLSVDQFCQLLILSVEANIWRLKEMSIITLPYILVQLSDYPIQVARYDIQKTDKNQFRFILSQKDKRDKTKAFTNYFLHKNTLTGDFIKGCNIPTPPVENITQRTIDFFRKNIGNKLFKVAPKILF</sequence>
<accession>A0A853F2V6</accession>
<protein>
    <recommendedName>
        <fullName evidence="1">DUF7830 domain-containing protein</fullName>
    </recommendedName>
</protein>
<dbReference type="AlphaFoldDB" id="A0A853F2V6"/>
<evidence type="ECO:0000313" key="3">
    <source>
        <dbReference type="Proteomes" id="UP000568751"/>
    </source>
</evidence>
<gene>
    <name evidence="2" type="ORF">H0A76_08105</name>
</gene>
<organism evidence="2 3">
    <name type="scientific">Candidatus Thiodubiliella endoseptemdiera</name>
    <dbReference type="NCBI Taxonomy" id="2738886"/>
    <lineage>
        <taxon>Bacteria</taxon>
        <taxon>Pseudomonadati</taxon>
        <taxon>Pseudomonadota</taxon>
        <taxon>Gammaproteobacteria</taxon>
        <taxon>Candidatus Pseudothioglobaceae</taxon>
        <taxon>Candidatus Thiodubiliella</taxon>
    </lineage>
</organism>
<dbReference type="InterPro" id="IPR057152">
    <property type="entry name" value="DUF7830"/>
</dbReference>
<proteinExistence type="predicted"/>
<dbReference type="Proteomes" id="UP000568751">
    <property type="component" value="Unassembled WGS sequence"/>
</dbReference>
<reference evidence="2 3" key="1">
    <citation type="submission" date="2020-05" db="EMBL/GenBank/DDBJ databases">
        <title>Horizontal transmission and recombination maintain forever young bacterial symbiont genomes.</title>
        <authorList>
            <person name="Russell S.L."/>
            <person name="Pepper-Tunick E."/>
            <person name="Svedberg J."/>
            <person name="Byrne A."/>
            <person name="Ruelas Castillo J."/>
            <person name="Vollmers C."/>
            <person name="Beinart R.A."/>
            <person name="Corbett-Detig R."/>
        </authorList>
    </citation>
    <scope>NUCLEOTIDE SEQUENCE [LARGE SCALE GENOMIC DNA]</scope>
    <source>
        <strain evidence="2">455</strain>
    </source>
</reference>